<feature type="chain" id="PRO_5041925182" description="G-protein coupled receptors family 1 profile domain-containing protein" evidence="10">
    <location>
        <begin position="17"/>
        <end position="1175"/>
    </location>
</feature>
<keyword evidence="6" id="KW-0677">Repeat</keyword>
<dbReference type="Gene3D" id="3.80.10.10">
    <property type="entry name" value="Ribonuclease Inhibitor"/>
    <property type="match status" value="4"/>
</dbReference>
<keyword evidence="7 9" id="KW-1133">Transmembrane helix</keyword>
<evidence type="ECO:0000256" key="10">
    <source>
        <dbReference type="SAM" id="SignalP"/>
    </source>
</evidence>
<dbReference type="GO" id="GO:0016020">
    <property type="term" value="C:membrane"/>
    <property type="evidence" value="ECO:0007669"/>
    <property type="project" value="UniProtKB-SubCell"/>
</dbReference>
<feature type="transmembrane region" description="Helical" evidence="9">
    <location>
        <begin position="991"/>
        <end position="1014"/>
    </location>
</feature>
<evidence type="ECO:0000256" key="7">
    <source>
        <dbReference type="ARBA" id="ARBA00022989"/>
    </source>
</evidence>
<evidence type="ECO:0000256" key="6">
    <source>
        <dbReference type="ARBA" id="ARBA00022737"/>
    </source>
</evidence>
<dbReference type="Pfam" id="PF00001">
    <property type="entry name" value="7tm_1"/>
    <property type="match status" value="1"/>
</dbReference>
<evidence type="ECO:0000256" key="5">
    <source>
        <dbReference type="ARBA" id="ARBA00022729"/>
    </source>
</evidence>
<evidence type="ECO:0000256" key="9">
    <source>
        <dbReference type="SAM" id="Phobius"/>
    </source>
</evidence>
<dbReference type="SUPFAM" id="SSF81321">
    <property type="entry name" value="Family A G protein-coupled receptor-like"/>
    <property type="match status" value="1"/>
</dbReference>
<feature type="transmembrane region" description="Helical" evidence="9">
    <location>
        <begin position="949"/>
        <end position="970"/>
    </location>
</feature>
<dbReference type="PANTHER" id="PTHR24373:SF378">
    <property type="entry name" value="FI03225P-RELATED"/>
    <property type="match status" value="1"/>
</dbReference>
<keyword evidence="8 9" id="KW-0472">Membrane</keyword>
<dbReference type="FunFam" id="3.80.10.10:FF:001164">
    <property type="entry name" value="GH01279p"/>
    <property type="match status" value="1"/>
</dbReference>
<evidence type="ECO:0000256" key="4">
    <source>
        <dbReference type="ARBA" id="ARBA00022692"/>
    </source>
</evidence>
<reference evidence="12" key="2">
    <citation type="submission" date="2023-05" db="EMBL/GenBank/DDBJ databases">
        <authorList>
            <person name="Fouks B."/>
        </authorList>
    </citation>
    <scope>NUCLEOTIDE SEQUENCE</scope>
    <source>
        <strain evidence="12">Stay&amp;Tobe</strain>
        <tissue evidence="12">Testes</tissue>
    </source>
</reference>
<keyword evidence="5 10" id="KW-0732">Signal</keyword>
<name>A0AAD8E1D3_DIPPU</name>
<dbReference type="Proteomes" id="UP001233999">
    <property type="component" value="Unassembled WGS sequence"/>
</dbReference>
<dbReference type="Pfam" id="PF13855">
    <property type="entry name" value="LRR_8"/>
    <property type="match status" value="3"/>
</dbReference>
<dbReference type="InterPro" id="IPR003591">
    <property type="entry name" value="Leu-rich_rpt_typical-subtyp"/>
</dbReference>
<keyword evidence="4 9" id="KW-0812">Transmembrane</keyword>
<feature type="transmembrane region" description="Helical" evidence="9">
    <location>
        <begin position="1120"/>
        <end position="1144"/>
    </location>
</feature>
<comment type="subcellular location">
    <subcellularLocation>
        <location evidence="1">Membrane</location>
    </subcellularLocation>
</comment>
<dbReference type="CDD" id="cd00637">
    <property type="entry name" value="7tm_classA_rhodopsin-like"/>
    <property type="match status" value="1"/>
</dbReference>
<comment type="similarity">
    <text evidence="2">Belongs to the G-protein coupled receptor 1 family.</text>
</comment>
<evidence type="ECO:0000313" key="12">
    <source>
        <dbReference type="EMBL" id="KAJ9573808.1"/>
    </source>
</evidence>
<reference evidence="12" key="1">
    <citation type="journal article" date="2023" name="IScience">
        <title>Live-bearing cockroach genome reveals convergent evolutionary mechanisms linked to viviparity in insects and beyond.</title>
        <authorList>
            <person name="Fouks B."/>
            <person name="Harrison M.C."/>
            <person name="Mikhailova A.A."/>
            <person name="Marchal E."/>
            <person name="English S."/>
            <person name="Carruthers M."/>
            <person name="Jennings E.C."/>
            <person name="Chiamaka E.L."/>
            <person name="Frigard R.A."/>
            <person name="Pippel M."/>
            <person name="Attardo G.M."/>
            <person name="Benoit J.B."/>
            <person name="Bornberg-Bauer E."/>
            <person name="Tobe S.S."/>
        </authorList>
    </citation>
    <scope>NUCLEOTIDE SEQUENCE</scope>
    <source>
        <strain evidence="12">Stay&amp;Tobe</strain>
    </source>
</reference>
<proteinExistence type="inferred from homology"/>
<dbReference type="EMBL" id="JASPKZ010010679">
    <property type="protein sequence ID" value="KAJ9573808.1"/>
    <property type="molecule type" value="Genomic_DNA"/>
</dbReference>
<dbReference type="GO" id="GO:0004930">
    <property type="term" value="F:G protein-coupled receptor activity"/>
    <property type="evidence" value="ECO:0007669"/>
    <property type="project" value="InterPro"/>
</dbReference>
<protein>
    <recommendedName>
        <fullName evidence="11">G-protein coupled receptors family 1 profile domain-containing protein</fullName>
    </recommendedName>
</protein>
<dbReference type="AlphaFoldDB" id="A0AAD8E1D3"/>
<dbReference type="PANTHER" id="PTHR24373">
    <property type="entry name" value="SLIT RELATED LEUCINE-RICH REPEAT NEURONAL PROTEIN"/>
    <property type="match status" value="1"/>
</dbReference>
<gene>
    <name evidence="12" type="ORF">L9F63_008814</name>
</gene>
<keyword evidence="3" id="KW-0433">Leucine-rich repeat</keyword>
<feature type="transmembrane region" description="Helical" evidence="9">
    <location>
        <begin position="879"/>
        <end position="898"/>
    </location>
</feature>
<dbReference type="SUPFAM" id="SSF52058">
    <property type="entry name" value="L domain-like"/>
    <property type="match status" value="2"/>
</dbReference>
<feature type="transmembrane region" description="Helical" evidence="9">
    <location>
        <begin position="1034"/>
        <end position="1056"/>
    </location>
</feature>
<evidence type="ECO:0000313" key="13">
    <source>
        <dbReference type="Proteomes" id="UP001233999"/>
    </source>
</evidence>
<dbReference type="InterPro" id="IPR001611">
    <property type="entry name" value="Leu-rich_rpt"/>
</dbReference>
<dbReference type="SMART" id="SM00369">
    <property type="entry name" value="LRR_TYP"/>
    <property type="match status" value="10"/>
</dbReference>
<feature type="transmembrane region" description="Helical" evidence="9">
    <location>
        <begin position="910"/>
        <end position="929"/>
    </location>
</feature>
<dbReference type="InterPro" id="IPR017452">
    <property type="entry name" value="GPCR_Rhodpsn_7TM"/>
</dbReference>
<dbReference type="InterPro" id="IPR032675">
    <property type="entry name" value="LRR_dom_sf"/>
</dbReference>
<evidence type="ECO:0000259" key="11">
    <source>
        <dbReference type="PROSITE" id="PS50262"/>
    </source>
</evidence>
<dbReference type="InterPro" id="IPR050328">
    <property type="entry name" value="Dev_Immune_Receptor"/>
</dbReference>
<sequence>MLIILVLIMMSTPSRPLECPTQCHCSNYKIWCKFSRLYKLPSQLPGTMQLVSIQYDDIKQLNTHMVTRSGLCNLTHLELNSVQLQQIEPGSFKNMNLLEKLIITNNNISHLHADTFQYLNNLYYLNLKDNGIERLDDTAFSYLANVRYLYLNHEVRVFPTDISNGTKSNSKCGAMKTRGVLESFNNYWLQHTIDFRAFKHLLCSFTKMSIQLVSSHSIVISKDAFLGASRVTDLKLKFPQLGKLTNIFNGLEKLLKLQITSRRLKYIEIGTFEYLTVLKYLDLSYNMLSEIKYGMFRGLRSLKVLKLNHTHISSIGKDVFEGLQSLERLSLDSCPITTINNDTFIGLKNLRELFISSDNIKQIDSDAFNGLSKIKIIHLFIHKNLILLKNNSLSKLKTLEVFHLSGDEAGTFTNVLPIQIFSKNISHRLENIHYGNIKYEITLQRVNFVMVATFGDVRIRATIKSVQSHQTLLELQLFVSGKIQNLDKKVQELIENTVNFTELNQISHLVINDYNSVIFNENSSFGFPNIKSLSITNIAMLEINENSLTQLKSLTYINIKENQHIALVPGAFTGLCNVKKLELFKNSNILIKNRSTTIGRHNMTYINVDESESTQFEAGMFMGLDNLEILVVHGNVYPFNPNTHLYVTRGTFQGLRNIIEIHMIYNGITEITPGVFGAECEEYFKLSCKNISEPSPYCNDTHALKTLQHLDLSYNRIEHIHQHAFISCLNLKILNLEWNIMLTLDNTSFLFTPALTTLIMKDCNVTKIPNNTFECTPNVSELSLTIYESTPHATSFLPLKQLKLAEIGIYVENLTCDFYETWLWFQDKHVIPYLHSQSDSGIALYNLKCNGTYHNTKQPPNTKVNINDSLYLKQYVEPIILVVITTSGIVFNGFLLFVSLWNADMRTKHNICIIHLSITDTLSLILNLPLSYWNTLHVNWELGVVTCKIFMFLKDVTLVANIFSVVALSVERFLIARKWKNLRKACKTDYPIWWLVVMTWISGIILSLPTYYNASVHTRCLYCPPGYDEYIKKVWIYQFIVHFFLPAVVICALNTMTSRNLKQSIKNLPGVVNDNTRTKNRKTVANIVSTLSVIFVFSYLPNFTLRILVAWSVIDKEDVLVYSFVSFSLFYCNTLFNPVSIFIMSSKYKNYFFKYFPFLINNTDTKISHAAKKTN</sequence>
<dbReference type="PRINTS" id="PR00237">
    <property type="entry name" value="GPCRRHODOPSN"/>
</dbReference>
<accession>A0AAD8E1D3</accession>
<dbReference type="Gene3D" id="1.20.1070.10">
    <property type="entry name" value="Rhodopsin 7-helix transmembrane proteins"/>
    <property type="match status" value="1"/>
</dbReference>
<feature type="signal peptide" evidence="10">
    <location>
        <begin position="1"/>
        <end position="16"/>
    </location>
</feature>
<evidence type="ECO:0000256" key="8">
    <source>
        <dbReference type="ARBA" id="ARBA00023136"/>
    </source>
</evidence>
<comment type="caution">
    <text evidence="12">The sequence shown here is derived from an EMBL/GenBank/DDBJ whole genome shotgun (WGS) entry which is preliminary data.</text>
</comment>
<feature type="transmembrane region" description="Helical" evidence="9">
    <location>
        <begin position="1083"/>
        <end position="1100"/>
    </location>
</feature>
<dbReference type="PROSITE" id="PS50262">
    <property type="entry name" value="G_PROTEIN_RECEP_F1_2"/>
    <property type="match status" value="1"/>
</dbReference>
<feature type="domain" description="G-protein coupled receptors family 1 profile" evidence="11">
    <location>
        <begin position="891"/>
        <end position="1141"/>
    </location>
</feature>
<dbReference type="PROSITE" id="PS51450">
    <property type="entry name" value="LRR"/>
    <property type="match status" value="1"/>
</dbReference>
<keyword evidence="13" id="KW-1185">Reference proteome</keyword>
<evidence type="ECO:0000256" key="1">
    <source>
        <dbReference type="ARBA" id="ARBA00004370"/>
    </source>
</evidence>
<dbReference type="InterPro" id="IPR000276">
    <property type="entry name" value="GPCR_Rhodpsn"/>
</dbReference>
<evidence type="ECO:0000256" key="2">
    <source>
        <dbReference type="ARBA" id="ARBA00010663"/>
    </source>
</evidence>
<organism evidence="12 13">
    <name type="scientific">Diploptera punctata</name>
    <name type="common">Pacific beetle cockroach</name>
    <dbReference type="NCBI Taxonomy" id="6984"/>
    <lineage>
        <taxon>Eukaryota</taxon>
        <taxon>Metazoa</taxon>
        <taxon>Ecdysozoa</taxon>
        <taxon>Arthropoda</taxon>
        <taxon>Hexapoda</taxon>
        <taxon>Insecta</taxon>
        <taxon>Pterygota</taxon>
        <taxon>Neoptera</taxon>
        <taxon>Polyneoptera</taxon>
        <taxon>Dictyoptera</taxon>
        <taxon>Blattodea</taxon>
        <taxon>Blaberoidea</taxon>
        <taxon>Blaberidae</taxon>
        <taxon>Diplopterinae</taxon>
        <taxon>Diploptera</taxon>
    </lineage>
</organism>
<evidence type="ECO:0000256" key="3">
    <source>
        <dbReference type="ARBA" id="ARBA00022614"/>
    </source>
</evidence>